<proteinExistence type="predicted"/>
<dbReference type="AlphaFoldDB" id="A0A6N2YEL1"/>
<evidence type="ECO:0000313" key="3">
    <source>
        <dbReference type="EMBL" id="VYT65149.1"/>
    </source>
</evidence>
<organism evidence="3">
    <name type="scientific">Eubacterium limosum</name>
    <dbReference type="NCBI Taxonomy" id="1736"/>
    <lineage>
        <taxon>Bacteria</taxon>
        <taxon>Bacillati</taxon>
        <taxon>Bacillota</taxon>
        <taxon>Clostridia</taxon>
        <taxon>Eubacteriales</taxon>
        <taxon>Eubacteriaceae</taxon>
        <taxon>Eubacterium</taxon>
    </lineage>
</organism>
<dbReference type="Pfam" id="PF13936">
    <property type="entry name" value="HTH_38"/>
    <property type="match status" value="1"/>
</dbReference>
<dbReference type="GO" id="GO:0005829">
    <property type="term" value="C:cytosol"/>
    <property type="evidence" value="ECO:0007669"/>
    <property type="project" value="TreeGrafter"/>
</dbReference>
<dbReference type="InterPro" id="IPR012337">
    <property type="entry name" value="RNaseH-like_sf"/>
</dbReference>
<protein>
    <submittedName>
        <fullName evidence="3">Integrase core domain protein</fullName>
    </submittedName>
</protein>
<sequence>MGQHFTEDERRKIQNYLEIKMSKAQIARELHKSYSAVCREIKRGTVKQIIREYQEVYAYKADYAQIVHLEACSNRGPVSILSEPSNFKTDLIRLIKEGYSPETAILLLKQTYDVTICYKTVYNAIDRGELEGLRLSDLPYKKPQKKKVEKETTREVPAGRRSIDERPLEILDRLDFGHWEMDTVVSGQCTTSKSALLVLTERKTRFSFVFKLPEKTNEAVKACLDQLELAYKEHFKMIFKTITMDNGAEFVNQKNIETSVLNPEETRLIAYYCHPYSAYERGSNENYNRFIRRFVEKGADIAKLSESFIHHVMDFINNYPRKTFGFQSSSSYLKNELSNLKII</sequence>
<dbReference type="GO" id="GO:0015074">
    <property type="term" value="P:DNA integration"/>
    <property type="evidence" value="ECO:0007669"/>
    <property type="project" value="InterPro"/>
</dbReference>
<dbReference type="NCBIfam" id="NF033563">
    <property type="entry name" value="transpos_IS30"/>
    <property type="match status" value="1"/>
</dbReference>
<reference evidence="3" key="1">
    <citation type="submission" date="2019-11" db="EMBL/GenBank/DDBJ databases">
        <authorList>
            <person name="Feng L."/>
        </authorList>
    </citation>
    <scope>NUCLEOTIDE SEQUENCE</scope>
    <source>
        <strain evidence="3">ElimosumLFYP34</strain>
    </source>
</reference>
<dbReference type="InterPro" id="IPR025246">
    <property type="entry name" value="IS30-like_HTH"/>
</dbReference>
<gene>
    <name evidence="3" type="ORF">ELLFYP34_01586</name>
</gene>
<dbReference type="InterPro" id="IPR051917">
    <property type="entry name" value="Transposase-Integrase"/>
</dbReference>
<feature type="domain" description="Integrase catalytic" evidence="2">
    <location>
        <begin position="163"/>
        <end position="337"/>
    </location>
</feature>
<dbReference type="EMBL" id="CACRTR010000002">
    <property type="protein sequence ID" value="VYT65149.1"/>
    <property type="molecule type" value="Genomic_DNA"/>
</dbReference>
<dbReference type="PANTHER" id="PTHR10948:SF23">
    <property type="entry name" value="TRANSPOSASE INSI FOR INSERTION SEQUENCE ELEMENT IS30A-RELATED"/>
    <property type="match status" value="1"/>
</dbReference>
<dbReference type="PANTHER" id="PTHR10948">
    <property type="entry name" value="TRANSPOSASE"/>
    <property type="match status" value="1"/>
</dbReference>
<keyword evidence="1" id="KW-0233">DNA recombination</keyword>
<dbReference type="PROSITE" id="PS50994">
    <property type="entry name" value="INTEGRASE"/>
    <property type="match status" value="1"/>
</dbReference>
<dbReference type="InterPro" id="IPR053392">
    <property type="entry name" value="Transposase_IS30-like"/>
</dbReference>
<dbReference type="Gene3D" id="3.30.420.10">
    <property type="entry name" value="Ribonuclease H-like superfamily/Ribonuclease H"/>
    <property type="match status" value="1"/>
</dbReference>
<dbReference type="InterPro" id="IPR001584">
    <property type="entry name" value="Integrase_cat-core"/>
</dbReference>
<name>A0A6N2YEL1_EUBLI</name>
<evidence type="ECO:0000259" key="2">
    <source>
        <dbReference type="PROSITE" id="PS50994"/>
    </source>
</evidence>
<dbReference type="SUPFAM" id="SSF53098">
    <property type="entry name" value="Ribonuclease H-like"/>
    <property type="match status" value="1"/>
</dbReference>
<evidence type="ECO:0000256" key="1">
    <source>
        <dbReference type="ARBA" id="ARBA00023172"/>
    </source>
</evidence>
<dbReference type="GO" id="GO:0006310">
    <property type="term" value="P:DNA recombination"/>
    <property type="evidence" value="ECO:0007669"/>
    <property type="project" value="UniProtKB-KW"/>
</dbReference>
<dbReference type="GO" id="GO:0004803">
    <property type="term" value="F:transposase activity"/>
    <property type="evidence" value="ECO:0007669"/>
    <property type="project" value="TreeGrafter"/>
</dbReference>
<dbReference type="GO" id="GO:0032196">
    <property type="term" value="P:transposition"/>
    <property type="evidence" value="ECO:0007669"/>
    <property type="project" value="TreeGrafter"/>
</dbReference>
<dbReference type="InterPro" id="IPR036397">
    <property type="entry name" value="RNaseH_sf"/>
</dbReference>
<dbReference type="GO" id="GO:0003676">
    <property type="term" value="F:nucleic acid binding"/>
    <property type="evidence" value="ECO:0007669"/>
    <property type="project" value="InterPro"/>
</dbReference>
<accession>A0A6N2YEL1</accession>
<dbReference type="Pfam" id="PF00665">
    <property type="entry name" value="rve"/>
    <property type="match status" value="1"/>
</dbReference>